<dbReference type="AlphaFoldDB" id="A0A1Q9CF04"/>
<evidence type="ECO:0000256" key="1">
    <source>
        <dbReference type="SAM" id="MobiDB-lite"/>
    </source>
</evidence>
<proteinExistence type="predicted"/>
<feature type="region of interest" description="Disordered" evidence="1">
    <location>
        <begin position="106"/>
        <end position="125"/>
    </location>
</feature>
<sequence length="145" mass="16387">MRAGGNVLHVCFQYVTSAFVPLQCHPELLGPETRFAAEHLWKILASELQVTFAPALEILTYSVAVDEYEHEEAAVRRARQRRADRDCCQDEDVVLGGLPDLAGAVEQEASWPRSPSAHSGRGLDPEKQFHSWQVFQNFEHKDESR</sequence>
<reference evidence="2 3" key="1">
    <citation type="submission" date="2016-02" db="EMBL/GenBank/DDBJ databases">
        <title>Genome analysis of coral dinoflagellate symbionts highlights evolutionary adaptations to a symbiotic lifestyle.</title>
        <authorList>
            <person name="Aranda M."/>
            <person name="Li Y."/>
            <person name="Liew Y.J."/>
            <person name="Baumgarten S."/>
            <person name="Simakov O."/>
            <person name="Wilson M."/>
            <person name="Piel J."/>
            <person name="Ashoor H."/>
            <person name="Bougouffa S."/>
            <person name="Bajic V.B."/>
            <person name="Ryu T."/>
            <person name="Ravasi T."/>
            <person name="Bayer T."/>
            <person name="Micklem G."/>
            <person name="Kim H."/>
            <person name="Bhak J."/>
            <person name="Lajeunesse T.C."/>
            <person name="Voolstra C.R."/>
        </authorList>
    </citation>
    <scope>NUCLEOTIDE SEQUENCE [LARGE SCALE GENOMIC DNA]</scope>
    <source>
        <strain evidence="2 3">CCMP2467</strain>
    </source>
</reference>
<name>A0A1Q9CF04_SYMMI</name>
<evidence type="ECO:0000313" key="2">
    <source>
        <dbReference type="EMBL" id="OLP81519.1"/>
    </source>
</evidence>
<accession>A0A1Q9CF04</accession>
<gene>
    <name evidence="2" type="ORF">AK812_SmicGene37928</name>
</gene>
<dbReference type="Proteomes" id="UP000186817">
    <property type="component" value="Unassembled WGS sequence"/>
</dbReference>
<dbReference type="EMBL" id="LSRX01001273">
    <property type="protein sequence ID" value="OLP81519.1"/>
    <property type="molecule type" value="Genomic_DNA"/>
</dbReference>
<comment type="caution">
    <text evidence="2">The sequence shown here is derived from an EMBL/GenBank/DDBJ whole genome shotgun (WGS) entry which is preliminary data.</text>
</comment>
<evidence type="ECO:0000313" key="3">
    <source>
        <dbReference type="Proteomes" id="UP000186817"/>
    </source>
</evidence>
<keyword evidence="3" id="KW-1185">Reference proteome</keyword>
<protein>
    <submittedName>
        <fullName evidence="2">Uncharacterized protein</fullName>
    </submittedName>
</protein>
<organism evidence="2 3">
    <name type="scientific">Symbiodinium microadriaticum</name>
    <name type="common">Dinoflagellate</name>
    <name type="synonym">Zooxanthella microadriatica</name>
    <dbReference type="NCBI Taxonomy" id="2951"/>
    <lineage>
        <taxon>Eukaryota</taxon>
        <taxon>Sar</taxon>
        <taxon>Alveolata</taxon>
        <taxon>Dinophyceae</taxon>
        <taxon>Suessiales</taxon>
        <taxon>Symbiodiniaceae</taxon>
        <taxon>Symbiodinium</taxon>
    </lineage>
</organism>